<accession>A0ABQ6FN64</accession>
<gene>
    <name evidence="3" type="ORF">KDH_19890</name>
</gene>
<dbReference type="InterPro" id="IPR013096">
    <property type="entry name" value="Cupin_2"/>
</dbReference>
<keyword evidence="4" id="KW-1185">Reference proteome</keyword>
<dbReference type="Gene3D" id="2.60.120.10">
    <property type="entry name" value="Jelly Rolls"/>
    <property type="match status" value="1"/>
</dbReference>
<dbReference type="InterPro" id="IPR053146">
    <property type="entry name" value="QDO-like"/>
</dbReference>
<dbReference type="Pfam" id="PF07883">
    <property type="entry name" value="Cupin_2"/>
    <property type="match status" value="1"/>
</dbReference>
<dbReference type="Proteomes" id="UP001344906">
    <property type="component" value="Unassembled WGS sequence"/>
</dbReference>
<dbReference type="PANTHER" id="PTHR36440">
    <property type="entry name" value="PUTATIVE (AFU_ORTHOLOGUE AFUA_8G07350)-RELATED"/>
    <property type="match status" value="1"/>
</dbReference>
<evidence type="ECO:0000259" key="2">
    <source>
        <dbReference type="Pfam" id="PF07883"/>
    </source>
</evidence>
<sequence>MTAYSNSDQRDQAVPYTRNMRDEGPEGEAQHTSYLARTEDTAGQLTLYEVTIRKGEEPPPHTHTHEDEAFYLLDGAATIHVGEQTFTVSPGSFTWLPRRTRHSFEIDSASARFLIFILPSGLENYFARMAQLLQQEQVRPGHISPEAADKWQRLSQQFGITLHLLSMG</sequence>
<dbReference type="SUPFAM" id="SSF51182">
    <property type="entry name" value="RmlC-like cupins"/>
    <property type="match status" value="1"/>
</dbReference>
<organism evidence="3 4">
    <name type="scientific">Dictyobacter halimunensis</name>
    <dbReference type="NCBI Taxonomy" id="3026934"/>
    <lineage>
        <taxon>Bacteria</taxon>
        <taxon>Bacillati</taxon>
        <taxon>Chloroflexota</taxon>
        <taxon>Ktedonobacteria</taxon>
        <taxon>Ktedonobacterales</taxon>
        <taxon>Dictyobacteraceae</taxon>
        <taxon>Dictyobacter</taxon>
    </lineage>
</organism>
<reference evidence="3 4" key="1">
    <citation type="submission" date="2023-02" db="EMBL/GenBank/DDBJ databases">
        <title>Dictyobacter halimunensis sp. nov., a new member of the class Ktedonobacteria from forest soil in a geothermal area.</title>
        <authorList>
            <person name="Rachmania M.K."/>
            <person name="Ningsih F."/>
            <person name="Sakai Y."/>
            <person name="Yabe S."/>
            <person name="Yokota A."/>
            <person name="Sjamsuridzal W."/>
        </authorList>
    </citation>
    <scope>NUCLEOTIDE SEQUENCE [LARGE SCALE GENOMIC DNA]</scope>
    <source>
        <strain evidence="3 4">S3.2.2.5</strain>
    </source>
</reference>
<proteinExistence type="predicted"/>
<dbReference type="EMBL" id="BSRI01000001">
    <property type="protein sequence ID" value="GLV55142.1"/>
    <property type="molecule type" value="Genomic_DNA"/>
</dbReference>
<dbReference type="RefSeq" id="WP_338249222.1">
    <property type="nucleotide sequence ID" value="NZ_BSRI01000001.1"/>
</dbReference>
<protein>
    <recommendedName>
        <fullName evidence="2">Cupin type-2 domain-containing protein</fullName>
    </recommendedName>
</protein>
<dbReference type="InterPro" id="IPR014710">
    <property type="entry name" value="RmlC-like_jellyroll"/>
</dbReference>
<feature type="domain" description="Cupin type-2" evidence="2">
    <location>
        <begin position="49"/>
        <end position="114"/>
    </location>
</feature>
<feature type="region of interest" description="Disordered" evidence="1">
    <location>
        <begin position="1"/>
        <end position="33"/>
    </location>
</feature>
<comment type="caution">
    <text evidence="3">The sequence shown here is derived from an EMBL/GenBank/DDBJ whole genome shotgun (WGS) entry which is preliminary data.</text>
</comment>
<name>A0ABQ6FN64_9CHLR</name>
<dbReference type="InterPro" id="IPR011051">
    <property type="entry name" value="RmlC_Cupin_sf"/>
</dbReference>
<evidence type="ECO:0000256" key="1">
    <source>
        <dbReference type="SAM" id="MobiDB-lite"/>
    </source>
</evidence>
<evidence type="ECO:0000313" key="3">
    <source>
        <dbReference type="EMBL" id="GLV55142.1"/>
    </source>
</evidence>
<evidence type="ECO:0000313" key="4">
    <source>
        <dbReference type="Proteomes" id="UP001344906"/>
    </source>
</evidence>
<dbReference type="PANTHER" id="PTHR36440:SF1">
    <property type="entry name" value="PUTATIVE (AFU_ORTHOLOGUE AFUA_8G07350)-RELATED"/>
    <property type="match status" value="1"/>
</dbReference>